<dbReference type="CDD" id="cd15831">
    <property type="entry name" value="BTAD"/>
    <property type="match status" value="1"/>
</dbReference>
<sequence>MVEAGVEIRVLGPVEATVAGRALSLGGRRSQQVLAALVLETGRPQSAEQLIDTVWDDDPPASARTQLSIQVSRLRRAFADAGCGHELIQTTSNGYRLDDQEVRIDLVEAERLQAKAQALSDLEEAADLLRAALALWRGAALEDLSTRAMSAGVQRVAELRLTIAEQLYDVEFALGRHRQTIGELTALVADQPLREHLRAQLMTALWRSGRSAEALECYRNGRRVLVDELGIEPGPELRELEQAVLSGSADSDPVRRPSRETVVPAELPLGVPTFTGREAQVGRLCELLTTAEPHAGGIVALAGPGGIGKSELAVHVGHLVAESFPDGQLYVDLRGSTADVEPLEPVDALARLLRSLGAADGSIPVEPDEAAARFRSMTNELQLLVVLDNAHDAAQVEPLIAAGRSCRTVVTSRRILSGLVGAVHEPLEVLPADEAVTLLSRLVGPERVGRDPAAAEIVRLCGFLPLAISIAASRLTSRPSWSLQTLATRLSAARQGEESRRLAELQTDDRGVRASFQVSYQELGDSQQRMFRLANLLEVADVGVPVAAALADVDTASAEALLENLVDVQLLESHRPGRYRTHDLLRLFGRERARAEDTEGDRRLAVRRALHCYLATARTACRRLNTDAAWRTEIEPWDLDLAGIELRDRDEVYGWLETEGGNLSAIVRQASNLDRSTGPPLAAAICSAVGLGLALRGRHRDKLRLGELVLAAAERTGEPLQEAVAHETIGSALVRCGDYEVGLTHLSRARAAYRAIGPEAGEAVQLAAIASAYRLLERYDESIAHSQQAIALNRRLGRPTMLADCLTSLGLTYRHVGRPTDEITAHSEALAIAEPLDETNWLANIICNLAEATRLAGEPQQALAHFQRAHEFSRRSEAAETSLDAEIWWGLGRTHADLGAPDTARSCWQRSGAILYDLGLISATEKHTIDTSETPTPPDLIDRNT</sequence>
<dbReference type="Proteomes" id="UP000295075">
    <property type="component" value="Unassembled WGS sequence"/>
</dbReference>
<evidence type="ECO:0000256" key="6">
    <source>
        <dbReference type="SAM" id="Coils"/>
    </source>
</evidence>
<dbReference type="SUPFAM" id="SSF48452">
    <property type="entry name" value="TPR-like"/>
    <property type="match status" value="2"/>
</dbReference>
<dbReference type="InterPro" id="IPR027417">
    <property type="entry name" value="P-loop_NTPase"/>
</dbReference>
<dbReference type="InterPro" id="IPR019734">
    <property type="entry name" value="TPR_rpt"/>
</dbReference>
<organism evidence="8 9">
    <name type="scientific">Kribbella albertanoniae</name>
    <dbReference type="NCBI Taxonomy" id="1266829"/>
    <lineage>
        <taxon>Bacteria</taxon>
        <taxon>Bacillati</taxon>
        <taxon>Actinomycetota</taxon>
        <taxon>Actinomycetes</taxon>
        <taxon>Propionibacteriales</taxon>
        <taxon>Kribbellaceae</taxon>
        <taxon>Kribbella</taxon>
    </lineage>
</organism>
<evidence type="ECO:0000313" key="8">
    <source>
        <dbReference type="EMBL" id="TDC30196.1"/>
    </source>
</evidence>
<dbReference type="PRINTS" id="PR00364">
    <property type="entry name" value="DISEASERSIST"/>
</dbReference>
<dbReference type="GO" id="GO:0003677">
    <property type="term" value="F:DNA binding"/>
    <property type="evidence" value="ECO:0007669"/>
    <property type="project" value="UniProtKB-UniRule"/>
</dbReference>
<dbReference type="InterPro" id="IPR011990">
    <property type="entry name" value="TPR-like_helical_dom_sf"/>
</dbReference>
<dbReference type="Gene3D" id="1.10.10.10">
    <property type="entry name" value="Winged helix-like DNA-binding domain superfamily/Winged helix DNA-binding domain"/>
    <property type="match status" value="1"/>
</dbReference>
<dbReference type="SUPFAM" id="SSF52540">
    <property type="entry name" value="P-loop containing nucleoside triphosphate hydrolases"/>
    <property type="match status" value="1"/>
</dbReference>
<dbReference type="Gene3D" id="3.40.50.300">
    <property type="entry name" value="P-loop containing nucleotide triphosphate hydrolases"/>
    <property type="match status" value="1"/>
</dbReference>
<feature type="DNA-binding region" description="OmpR/PhoB-type" evidence="5">
    <location>
        <begin position="1"/>
        <end position="99"/>
    </location>
</feature>
<dbReference type="GO" id="GO:0000160">
    <property type="term" value="P:phosphorelay signal transduction system"/>
    <property type="evidence" value="ECO:0007669"/>
    <property type="project" value="InterPro"/>
</dbReference>
<evidence type="ECO:0000259" key="7">
    <source>
        <dbReference type="PROSITE" id="PS51755"/>
    </source>
</evidence>
<dbReference type="Gene3D" id="1.25.40.10">
    <property type="entry name" value="Tetratricopeptide repeat domain"/>
    <property type="match status" value="2"/>
</dbReference>
<dbReference type="OrthoDB" id="581105at2"/>
<dbReference type="RefSeq" id="WP_132406613.1">
    <property type="nucleotide sequence ID" value="NZ_SMKA01000049.1"/>
</dbReference>
<dbReference type="PANTHER" id="PTHR35807">
    <property type="entry name" value="TRANSCRIPTIONAL REGULATOR REDD-RELATED"/>
    <property type="match status" value="1"/>
</dbReference>
<evidence type="ECO:0000313" key="9">
    <source>
        <dbReference type="Proteomes" id="UP000295075"/>
    </source>
</evidence>
<dbReference type="Pfam" id="PF00486">
    <property type="entry name" value="Trans_reg_C"/>
    <property type="match status" value="1"/>
</dbReference>
<protein>
    <submittedName>
        <fullName evidence="8">Tetratricopeptide repeat protein</fullName>
    </submittedName>
</protein>
<proteinExistence type="inferred from homology"/>
<feature type="domain" description="OmpR/PhoB-type" evidence="7">
    <location>
        <begin position="1"/>
        <end position="99"/>
    </location>
</feature>
<dbReference type="InterPro" id="IPR005158">
    <property type="entry name" value="BTAD"/>
</dbReference>
<dbReference type="GO" id="GO:0043531">
    <property type="term" value="F:ADP binding"/>
    <property type="evidence" value="ECO:0007669"/>
    <property type="project" value="InterPro"/>
</dbReference>
<dbReference type="PROSITE" id="PS51755">
    <property type="entry name" value="OMPR_PHOB"/>
    <property type="match status" value="1"/>
</dbReference>
<dbReference type="EMBL" id="SMKA01000049">
    <property type="protein sequence ID" value="TDC30196.1"/>
    <property type="molecule type" value="Genomic_DNA"/>
</dbReference>
<dbReference type="InterPro" id="IPR001867">
    <property type="entry name" value="OmpR/PhoB-type_DNA-bd"/>
</dbReference>
<keyword evidence="3 5" id="KW-0238">DNA-binding</keyword>
<evidence type="ECO:0000256" key="5">
    <source>
        <dbReference type="PROSITE-ProRule" id="PRU01091"/>
    </source>
</evidence>
<dbReference type="InterPro" id="IPR002182">
    <property type="entry name" value="NB-ARC"/>
</dbReference>
<dbReference type="SMART" id="SM01043">
    <property type="entry name" value="BTAD"/>
    <property type="match status" value="1"/>
</dbReference>
<dbReference type="PANTHER" id="PTHR35807:SF1">
    <property type="entry name" value="TRANSCRIPTIONAL REGULATOR REDD"/>
    <property type="match status" value="1"/>
</dbReference>
<evidence type="ECO:0000256" key="3">
    <source>
        <dbReference type="ARBA" id="ARBA00023125"/>
    </source>
</evidence>
<keyword evidence="2" id="KW-0805">Transcription regulation</keyword>
<gene>
    <name evidence="8" type="ORF">E1261_13980</name>
</gene>
<dbReference type="AlphaFoldDB" id="A0A4R4Q4Z7"/>
<keyword evidence="6" id="KW-0175">Coiled coil</keyword>
<reference evidence="8 9" key="1">
    <citation type="submission" date="2019-03" db="EMBL/GenBank/DDBJ databases">
        <title>Draft genome sequences of novel Actinobacteria.</title>
        <authorList>
            <person name="Sahin N."/>
            <person name="Ay H."/>
            <person name="Saygin H."/>
        </authorList>
    </citation>
    <scope>NUCLEOTIDE SEQUENCE [LARGE SCALE GENOMIC DNA]</scope>
    <source>
        <strain evidence="8 9">JCM 30547</strain>
    </source>
</reference>
<dbReference type="InterPro" id="IPR036388">
    <property type="entry name" value="WH-like_DNA-bd_sf"/>
</dbReference>
<dbReference type="SMART" id="SM00028">
    <property type="entry name" value="TPR"/>
    <property type="match status" value="4"/>
</dbReference>
<accession>A0A4R4Q4Z7</accession>
<keyword evidence="4" id="KW-0804">Transcription</keyword>
<dbReference type="SUPFAM" id="SSF46894">
    <property type="entry name" value="C-terminal effector domain of the bipartite response regulators"/>
    <property type="match status" value="1"/>
</dbReference>
<evidence type="ECO:0000256" key="4">
    <source>
        <dbReference type="ARBA" id="ARBA00023163"/>
    </source>
</evidence>
<comment type="caution">
    <text evidence="8">The sequence shown here is derived from an EMBL/GenBank/DDBJ whole genome shotgun (WGS) entry which is preliminary data.</text>
</comment>
<name>A0A4R4Q4Z7_9ACTN</name>
<comment type="similarity">
    <text evidence="1">Belongs to the AfsR/DnrI/RedD regulatory family.</text>
</comment>
<dbReference type="InterPro" id="IPR051677">
    <property type="entry name" value="AfsR-DnrI-RedD_regulator"/>
</dbReference>
<dbReference type="SMART" id="SM00862">
    <property type="entry name" value="Trans_reg_C"/>
    <property type="match status" value="1"/>
</dbReference>
<dbReference type="Pfam" id="PF00931">
    <property type="entry name" value="NB-ARC"/>
    <property type="match status" value="1"/>
</dbReference>
<dbReference type="Pfam" id="PF13424">
    <property type="entry name" value="TPR_12"/>
    <property type="match status" value="1"/>
</dbReference>
<evidence type="ECO:0000256" key="2">
    <source>
        <dbReference type="ARBA" id="ARBA00023015"/>
    </source>
</evidence>
<dbReference type="GO" id="GO:0006355">
    <property type="term" value="P:regulation of DNA-templated transcription"/>
    <property type="evidence" value="ECO:0007669"/>
    <property type="project" value="InterPro"/>
</dbReference>
<dbReference type="Pfam" id="PF03704">
    <property type="entry name" value="BTAD"/>
    <property type="match status" value="1"/>
</dbReference>
<dbReference type="CDD" id="cd00383">
    <property type="entry name" value="trans_reg_C"/>
    <property type="match status" value="1"/>
</dbReference>
<feature type="coiled-coil region" evidence="6">
    <location>
        <begin position="97"/>
        <end position="132"/>
    </location>
</feature>
<dbReference type="InterPro" id="IPR016032">
    <property type="entry name" value="Sig_transdc_resp-reg_C-effctor"/>
</dbReference>
<keyword evidence="9" id="KW-1185">Reference proteome</keyword>
<evidence type="ECO:0000256" key="1">
    <source>
        <dbReference type="ARBA" id="ARBA00005820"/>
    </source>
</evidence>